<dbReference type="InterPro" id="IPR013534">
    <property type="entry name" value="Starch_synth_cat_dom"/>
</dbReference>
<evidence type="ECO:0000256" key="1">
    <source>
        <dbReference type="ARBA" id="ARBA00022676"/>
    </source>
</evidence>
<evidence type="ECO:0000313" key="5">
    <source>
        <dbReference type="EMBL" id="HHP04396.1"/>
    </source>
</evidence>
<evidence type="ECO:0000256" key="2">
    <source>
        <dbReference type="ARBA" id="ARBA00022679"/>
    </source>
</evidence>
<dbReference type="PANTHER" id="PTHR45825">
    <property type="entry name" value="GRANULE-BOUND STARCH SYNTHASE 1, CHLOROPLASTIC/AMYLOPLASTIC"/>
    <property type="match status" value="1"/>
</dbReference>
<evidence type="ECO:0000259" key="4">
    <source>
        <dbReference type="Pfam" id="PF08323"/>
    </source>
</evidence>
<dbReference type="EMBL" id="DRZM01000048">
    <property type="protein sequence ID" value="HHP04396.1"/>
    <property type="molecule type" value="Genomic_DNA"/>
</dbReference>
<proteinExistence type="predicted"/>
<dbReference type="AlphaFoldDB" id="A0A7J3X5F1"/>
<dbReference type="InterPro" id="IPR001296">
    <property type="entry name" value="Glyco_trans_1"/>
</dbReference>
<organism evidence="5">
    <name type="scientific">Thermofilum pendens</name>
    <dbReference type="NCBI Taxonomy" id="2269"/>
    <lineage>
        <taxon>Archaea</taxon>
        <taxon>Thermoproteota</taxon>
        <taxon>Thermoprotei</taxon>
        <taxon>Thermofilales</taxon>
        <taxon>Thermofilaceae</taxon>
        <taxon>Thermofilum</taxon>
    </lineage>
</organism>
<evidence type="ECO:0000259" key="3">
    <source>
        <dbReference type="Pfam" id="PF00534"/>
    </source>
</evidence>
<reference evidence="5" key="1">
    <citation type="journal article" date="2020" name="mSystems">
        <title>Genome- and Community-Level Interaction Insights into Carbon Utilization and Element Cycling Functions of Hydrothermarchaeota in Hydrothermal Sediment.</title>
        <authorList>
            <person name="Zhou Z."/>
            <person name="Liu Y."/>
            <person name="Xu W."/>
            <person name="Pan J."/>
            <person name="Luo Z.H."/>
            <person name="Li M."/>
        </authorList>
    </citation>
    <scope>NUCLEOTIDE SEQUENCE [LARGE SCALE GENOMIC DNA]</scope>
    <source>
        <strain evidence="5">SpSt-1125</strain>
    </source>
</reference>
<name>A0A7J3X5F1_THEPE</name>
<protein>
    <submittedName>
        <fullName evidence="5">Glycosyltransferase</fullName>
    </submittedName>
</protein>
<feature type="domain" description="Starch synthase catalytic" evidence="4">
    <location>
        <begin position="7"/>
        <end position="230"/>
    </location>
</feature>
<comment type="caution">
    <text evidence="5">The sequence shown here is derived from an EMBL/GenBank/DDBJ whole genome shotgun (WGS) entry which is preliminary data.</text>
</comment>
<dbReference type="Pfam" id="PF00534">
    <property type="entry name" value="Glycos_transf_1"/>
    <property type="match status" value="1"/>
</dbReference>
<dbReference type="PANTHER" id="PTHR45825:SF11">
    <property type="entry name" value="ALPHA AMYLASE DOMAIN-CONTAINING PROTEIN"/>
    <property type="match status" value="1"/>
</dbReference>
<dbReference type="Pfam" id="PF08323">
    <property type="entry name" value="Glyco_transf_5"/>
    <property type="match status" value="1"/>
</dbReference>
<dbReference type="SUPFAM" id="SSF53756">
    <property type="entry name" value="UDP-Glycosyltransferase/glycogen phosphorylase"/>
    <property type="match status" value="1"/>
</dbReference>
<gene>
    <name evidence="5" type="ORF">ENM88_01425</name>
</gene>
<feature type="domain" description="Glycosyl transferase family 1" evidence="3">
    <location>
        <begin position="325"/>
        <end position="479"/>
    </location>
</feature>
<accession>A0A7J3X5F1</accession>
<sequence length="556" mass="61353">MLVRQAVWMVTFEAVPLVKVGGLAEVPPNLARELGRRGWESLVVLPAHGEIGQVGGELLGELPAHHGVFKLSRVELKGVQYLLVSGGALDDPRVYAEEVMPLKVAQFAAAVAEAVKSAESLGLPKPGVIHFHDWHGVVPLLKVKQATEGLEKPVLVFHVHLAVRKRLGEDILKAAGLPLDWEHDVVVGGFKQRVSLAKALRLSSGIAERLGALEADRVVTVSRSYMEDELLDLLGSELIGKVRVVYNGTDWHYTELINEVLAQHGDGIKAFAGEWPPSRRTLRRYFLLCALGNMPRGEPRVPDERLREKLRELAAPPVMEDLRVESFERDGPLVIATGRLARQKGFDVLAEAIPYVVKELGAARFVLLVLPVWGGEDYAYQLMELAREYPGNVRVVFGKAPSIYKLAHISADVFAAPSRWEPFGIMALEAMAAGVPIVASRVGGLTETVVDIRERGYEGTGLFVEPGNPYELADAIRDLAAFMEASSSGELERYLGKISDEQLKRMLEELPDSGEVIRKSCIERVERKFTWERSAELAEAVYLEALRELERLQQGA</sequence>
<keyword evidence="2 5" id="KW-0808">Transferase</keyword>
<keyword evidence="1" id="KW-0328">Glycosyltransferase</keyword>
<dbReference type="Gene3D" id="3.40.50.2000">
    <property type="entry name" value="Glycogen Phosphorylase B"/>
    <property type="match status" value="2"/>
</dbReference>
<dbReference type="GO" id="GO:0016757">
    <property type="term" value="F:glycosyltransferase activity"/>
    <property type="evidence" value="ECO:0007669"/>
    <property type="project" value="UniProtKB-KW"/>
</dbReference>